<evidence type="ECO:0000313" key="1">
    <source>
        <dbReference type="EMBL" id="OOE05542.1"/>
    </source>
</evidence>
<proteinExistence type="predicted"/>
<comment type="caution">
    <text evidence="1">The sequence shown here is derived from an EMBL/GenBank/DDBJ whole genome shotgun (WGS) entry which is preliminary data.</text>
</comment>
<name>A0A1V3FV47_9BACL</name>
<accession>A0A1V3FV47</accession>
<dbReference type="AlphaFoldDB" id="A0A1V3FV47"/>
<dbReference type="EMBL" id="MQMF01000044">
    <property type="protein sequence ID" value="OOE05542.1"/>
    <property type="molecule type" value="Genomic_DNA"/>
</dbReference>
<gene>
    <name evidence="1" type="ORF">UN64_20020</name>
</gene>
<reference evidence="1 2" key="1">
    <citation type="submission" date="2016-11" db="EMBL/GenBank/DDBJ databases">
        <authorList>
            <person name="Jaros S."/>
            <person name="Januszkiewicz K."/>
            <person name="Wedrychowicz H."/>
        </authorList>
    </citation>
    <scope>NUCLEOTIDE SEQUENCE [LARGE SCALE GENOMIC DNA]</scope>
    <source>
        <strain evidence="1 2">Con a/3</strain>
    </source>
</reference>
<evidence type="ECO:0000313" key="2">
    <source>
        <dbReference type="Proteomes" id="UP000188597"/>
    </source>
</evidence>
<organism evidence="1 2">
    <name type="scientific">Fictibacillus arsenicus</name>
    <dbReference type="NCBI Taxonomy" id="255247"/>
    <lineage>
        <taxon>Bacteria</taxon>
        <taxon>Bacillati</taxon>
        <taxon>Bacillota</taxon>
        <taxon>Bacilli</taxon>
        <taxon>Bacillales</taxon>
        <taxon>Fictibacillaceae</taxon>
        <taxon>Fictibacillus</taxon>
    </lineage>
</organism>
<dbReference type="Proteomes" id="UP000188597">
    <property type="component" value="Unassembled WGS sequence"/>
</dbReference>
<protein>
    <submittedName>
        <fullName evidence="1">Uncharacterized protein</fullName>
    </submittedName>
</protein>
<sequence length="98" mass="10621">MSTIRFSDLKMAPQRIDVTAHHAGRAESIVFEFSEPTETTCSLVAIALSALCGRAFEAVSFDFPVSEEATRYISALTHCPVESDGTEPREEREGPGAS</sequence>